<evidence type="ECO:0000313" key="4">
    <source>
        <dbReference type="Proteomes" id="UP000267408"/>
    </source>
</evidence>
<accession>A0A8G1XDP9</accession>
<dbReference type="OrthoDB" id="3699606at2"/>
<dbReference type="InterPro" id="IPR011989">
    <property type="entry name" value="ARM-like"/>
</dbReference>
<dbReference type="EMBL" id="RJVJ01000001">
    <property type="protein sequence ID" value="ROR46700.1"/>
    <property type="molecule type" value="Genomic_DNA"/>
</dbReference>
<dbReference type="Proteomes" id="UP000267408">
    <property type="component" value="Unassembled WGS sequence"/>
</dbReference>
<dbReference type="SUPFAM" id="SSF48371">
    <property type="entry name" value="ARM repeat"/>
    <property type="match status" value="1"/>
</dbReference>
<evidence type="ECO:0000313" key="2">
    <source>
        <dbReference type="EMBL" id="RPE36869.1"/>
    </source>
</evidence>
<gene>
    <name evidence="2" type="ORF">EDD38_5250</name>
    <name evidence="1" type="ORF">EDD39_4985</name>
</gene>
<dbReference type="Proteomes" id="UP000266906">
    <property type="component" value="Unassembled WGS sequence"/>
</dbReference>
<dbReference type="InterPro" id="IPR016024">
    <property type="entry name" value="ARM-type_fold"/>
</dbReference>
<dbReference type="RefSeq" id="WP_123559464.1">
    <property type="nucleotide sequence ID" value="NZ_RJVJ01000001.1"/>
</dbReference>
<reference evidence="3 4" key="1">
    <citation type="submission" date="2018-11" db="EMBL/GenBank/DDBJ databases">
        <title>Sequencing the genomes of 1000 actinobacteria strains.</title>
        <authorList>
            <person name="Klenk H.-P."/>
        </authorList>
    </citation>
    <scope>NUCLEOTIDE SEQUENCE [LARGE SCALE GENOMIC DNA]</scope>
    <source>
        <strain evidence="1 4">DSM 44780</strain>
        <strain evidence="2 3">DSM 44781</strain>
    </source>
</reference>
<dbReference type="EMBL" id="RKQG01000001">
    <property type="protein sequence ID" value="RPE36869.1"/>
    <property type="molecule type" value="Genomic_DNA"/>
</dbReference>
<keyword evidence="3" id="KW-1185">Reference proteome</keyword>
<comment type="caution">
    <text evidence="2">The sequence shown here is derived from an EMBL/GenBank/DDBJ whole genome shotgun (WGS) entry which is preliminary data.</text>
</comment>
<proteinExistence type="predicted"/>
<accession>A0A3N4S0W7</accession>
<evidence type="ECO:0000313" key="1">
    <source>
        <dbReference type="EMBL" id="ROR46700.1"/>
    </source>
</evidence>
<evidence type="ECO:0008006" key="5">
    <source>
        <dbReference type="Google" id="ProtNLM"/>
    </source>
</evidence>
<evidence type="ECO:0000313" key="3">
    <source>
        <dbReference type="Proteomes" id="UP000266906"/>
    </source>
</evidence>
<dbReference type="AlphaFoldDB" id="A0A3N4S0W7"/>
<protein>
    <recommendedName>
        <fullName evidence="5">Leucine rich repeat (LRR) protein</fullName>
    </recommendedName>
</protein>
<dbReference type="Gene3D" id="1.25.10.10">
    <property type="entry name" value="Leucine-rich Repeat Variant"/>
    <property type="match status" value="1"/>
</dbReference>
<name>A0A3N4S0W7_9ACTN</name>
<sequence length="471" mass="50184">MLDLSADQSAAGWRPLSGPPPVRAWCDGLAANPGAPVEVLVRLLAQGPDPLWPARRPELPAPVLAAALRHPRWQVRAALAERPGLAAPVLAELAGDRERRVRRAAASAAHRVVLPPAALAALAADRDPDTRRRVPGCPGLPLELLVALVQDTSPLVRAAAVRRESWPQLPPRVRTGLRADRDPAVRAAVQRALRVERELPVTLAGYIAESDPARRERTAASARLERALGEWLVLDDEPRIRAAAAGNPQLPTDLALVLAADPHEAVRLAVSLRPDLTEEQRAAVAYRLPDAAPPLPWVAERAADPAELLRLARSAHPLVRCAVASLERLPAPVVAVLAADAELIVRLALAEHCADAPGALLRSVYGQLLGPAALVADPRFAAPGLSRWADRPEPALRLAALRDPDLPPDLLPALAADEDPVVARAAVADPRLPLPRLLECLEPHAHPEAAASNPALPVPFMHRLLDLSPPS</sequence>
<organism evidence="2 3">
    <name type="scientific">Kitasatospora cineracea</name>
    <dbReference type="NCBI Taxonomy" id="88074"/>
    <lineage>
        <taxon>Bacteria</taxon>
        <taxon>Bacillati</taxon>
        <taxon>Actinomycetota</taxon>
        <taxon>Actinomycetes</taxon>
        <taxon>Kitasatosporales</taxon>
        <taxon>Streptomycetaceae</taxon>
        <taxon>Kitasatospora</taxon>
    </lineage>
</organism>